<evidence type="ECO:0000313" key="2">
    <source>
        <dbReference type="Proteomes" id="UP000003835"/>
    </source>
</evidence>
<sequence length="85" mass="10210">MPGDISYPNDLGILNKARVKTEKIIDSLYEPLKDQLNKKPKTYRNRARKNYLKVAKKKRQTRKEIRKAIKNTAYIKRTWEYRRAS</sequence>
<reference evidence="1 2" key="1">
    <citation type="submission" date="2008-07" db="EMBL/GenBank/DDBJ databases">
        <authorList>
            <person name="Tandeau de Marsac N."/>
            <person name="Ferriera S."/>
            <person name="Johnson J."/>
            <person name="Kravitz S."/>
            <person name="Beeson K."/>
            <person name="Sutton G."/>
            <person name="Rogers Y.-H."/>
            <person name="Friedman R."/>
            <person name="Frazier M."/>
            <person name="Venter J.C."/>
        </authorList>
    </citation>
    <scope>NUCLEOTIDE SEQUENCE [LARGE SCALE GENOMIC DNA]</scope>
    <source>
        <strain evidence="1 2">PCC 7420</strain>
    </source>
</reference>
<gene>
    <name evidence="1" type="ORF">MC7420_5701</name>
</gene>
<name>B4VW06_9CYAN</name>
<protein>
    <submittedName>
        <fullName evidence="1">Uncharacterized protein</fullName>
    </submittedName>
</protein>
<keyword evidence="2" id="KW-1185">Reference proteome</keyword>
<dbReference type="eggNOG" id="COG3039">
    <property type="taxonomic scope" value="Bacteria"/>
</dbReference>
<dbReference type="AlphaFoldDB" id="B4VW06"/>
<dbReference type="HOGENOM" id="CLU_201690_0_0_3"/>
<dbReference type="Proteomes" id="UP000003835">
    <property type="component" value="Unassembled WGS sequence"/>
</dbReference>
<accession>B4VW06</accession>
<organism evidence="1 2">
    <name type="scientific">Coleofasciculus chthonoplastes PCC 7420</name>
    <dbReference type="NCBI Taxonomy" id="118168"/>
    <lineage>
        <taxon>Bacteria</taxon>
        <taxon>Bacillati</taxon>
        <taxon>Cyanobacteriota</taxon>
        <taxon>Cyanophyceae</taxon>
        <taxon>Coleofasciculales</taxon>
        <taxon>Coleofasciculaceae</taxon>
        <taxon>Coleofasciculus</taxon>
    </lineage>
</organism>
<dbReference type="EMBL" id="DS989855">
    <property type="protein sequence ID" value="EDX73821.1"/>
    <property type="molecule type" value="Genomic_DNA"/>
</dbReference>
<dbReference type="STRING" id="118168.MC7420_5701"/>
<evidence type="ECO:0000313" key="1">
    <source>
        <dbReference type="EMBL" id="EDX73821.1"/>
    </source>
</evidence>
<proteinExistence type="predicted"/>